<feature type="domain" description="MurNAc-LAA" evidence="6">
    <location>
        <begin position="324"/>
        <end position="462"/>
    </location>
</feature>
<dbReference type="CDD" id="cd02696">
    <property type="entry name" value="MurNAc-LAA"/>
    <property type="match status" value="1"/>
</dbReference>
<organism evidence="7 8">
    <name type="scientific">Eggerthella lenta</name>
    <name type="common">Eubacterium lentum</name>
    <dbReference type="NCBI Taxonomy" id="84112"/>
    <lineage>
        <taxon>Bacteria</taxon>
        <taxon>Bacillati</taxon>
        <taxon>Actinomycetota</taxon>
        <taxon>Coriobacteriia</taxon>
        <taxon>Eggerthellales</taxon>
        <taxon>Eggerthellaceae</taxon>
        <taxon>Eggerthella</taxon>
    </lineage>
</organism>
<dbReference type="GO" id="GO:0008745">
    <property type="term" value="F:N-acetylmuramoyl-L-alanine amidase activity"/>
    <property type="evidence" value="ECO:0007669"/>
    <property type="project" value="InterPro"/>
</dbReference>
<accession>A0A369ND00</accession>
<dbReference type="PROSITE" id="PS51170">
    <property type="entry name" value="CW"/>
    <property type="match status" value="9"/>
</dbReference>
<dbReference type="Gene3D" id="2.20.120.10">
    <property type="entry name" value="Multimodular pneumococcal cell wall endolysin, domain 3"/>
    <property type="match status" value="2"/>
</dbReference>
<dbReference type="SUPFAM" id="SSF69360">
    <property type="entry name" value="Cell wall binding repeat"/>
    <property type="match status" value="3"/>
</dbReference>
<feature type="region of interest" description="Disordered" evidence="4">
    <location>
        <begin position="37"/>
        <end position="90"/>
    </location>
</feature>
<dbReference type="Pfam" id="PF01520">
    <property type="entry name" value="Amidase_3"/>
    <property type="match status" value="1"/>
</dbReference>
<evidence type="ECO:0000259" key="6">
    <source>
        <dbReference type="SMART" id="SM00646"/>
    </source>
</evidence>
<dbReference type="Gene3D" id="1.10.530.10">
    <property type="match status" value="1"/>
</dbReference>
<evidence type="ECO:0000256" key="2">
    <source>
        <dbReference type="ARBA" id="ARBA00022801"/>
    </source>
</evidence>
<dbReference type="InterPro" id="IPR018337">
    <property type="entry name" value="Cell_wall/Cho-bd_repeat"/>
</dbReference>
<reference evidence="7 8" key="1">
    <citation type="journal article" date="2018" name="Elife">
        <title>Discovery and characterization of a prevalent human gut bacterial enzyme sufficient for the inactivation of a family of plant toxins.</title>
        <authorList>
            <person name="Koppel N."/>
            <person name="Bisanz J.E."/>
            <person name="Pandelia M.E."/>
            <person name="Turnbaugh P.J."/>
            <person name="Balskus E.P."/>
        </authorList>
    </citation>
    <scope>NUCLEOTIDE SEQUENCE [LARGE SCALE GENOMIC DNA]</scope>
    <source>
        <strain evidence="7 8">FAA1-1-60AUCSF</strain>
    </source>
</reference>
<dbReference type="AlphaFoldDB" id="A0A369ND00"/>
<evidence type="ECO:0000313" key="8">
    <source>
        <dbReference type="Proteomes" id="UP000253857"/>
    </source>
</evidence>
<feature type="signal peptide" evidence="5">
    <location>
        <begin position="1"/>
        <end position="28"/>
    </location>
</feature>
<dbReference type="SMART" id="SM00646">
    <property type="entry name" value="Ami_3"/>
    <property type="match status" value="1"/>
</dbReference>
<feature type="chain" id="PRO_5017066882" description="MurNAc-LAA domain-containing protein" evidence="5">
    <location>
        <begin position="29"/>
        <end position="1079"/>
    </location>
</feature>
<dbReference type="PANTHER" id="PTHR30404:SF0">
    <property type="entry name" value="N-ACETYLMURAMOYL-L-ALANINE AMIDASE AMIC"/>
    <property type="match status" value="1"/>
</dbReference>
<evidence type="ECO:0000256" key="4">
    <source>
        <dbReference type="SAM" id="MobiDB-lite"/>
    </source>
</evidence>
<dbReference type="InterPro" id="IPR002901">
    <property type="entry name" value="MGlyc_endo_b_GlcNAc-like_dom"/>
</dbReference>
<dbReference type="RefSeq" id="WP_081956871.1">
    <property type="nucleotide sequence ID" value="NZ_PPTY01000004.1"/>
</dbReference>
<feature type="compositionally biased region" description="Acidic residues" evidence="4">
    <location>
        <begin position="70"/>
        <end position="84"/>
    </location>
</feature>
<feature type="repeat" description="Cell wall-binding" evidence="3">
    <location>
        <begin position="633"/>
        <end position="653"/>
    </location>
</feature>
<dbReference type="Pfam" id="PF01473">
    <property type="entry name" value="Choline_bind_1"/>
    <property type="match status" value="2"/>
</dbReference>
<dbReference type="SUPFAM" id="SSF53187">
    <property type="entry name" value="Zn-dependent exopeptidases"/>
    <property type="match status" value="1"/>
</dbReference>
<feature type="repeat" description="Cell wall-binding" evidence="3">
    <location>
        <begin position="759"/>
        <end position="779"/>
    </location>
</feature>
<gene>
    <name evidence="7" type="ORF">C1871_04430</name>
</gene>
<dbReference type="GO" id="GO:0009253">
    <property type="term" value="P:peptidoglycan catabolic process"/>
    <property type="evidence" value="ECO:0007669"/>
    <property type="project" value="InterPro"/>
</dbReference>
<dbReference type="InterPro" id="IPR050695">
    <property type="entry name" value="N-acetylmuramoyl_amidase_3"/>
</dbReference>
<evidence type="ECO:0000313" key="7">
    <source>
        <dbReference type="EMBL" id="RDB87682.1"/>
    </source>
</evidence>
<keyword evidence="5" id="KW-0732">Signal</keyword>
<comment type="caution">
    <text evidence="7">The sequence shown here is derived from an EMBL/GenBank/DDBJ whole genome shotgun (WGS) entry which is preliminary data.</text>
</comment>
<evidence type="ECO:0000256" key="5">
    <source>
        <dbReference type="SAM" id="SignalP"/>
    </source>
</evidence>
<feature type="repeat" description="Cell wall-binding" evidence="3">
    <location>
        <begin position="530"/>
        <end position="549"/>
    </location>
</feature>
<feature type="repeat" description="Cell wall-binding" evidence="3">
    <location>
        <begin position="592"/>
        <end position="611"/>
    </location>
</feature>
<feature type="repeat" description="Cell wall-binding" evidence="3">
    <location>
        <begin position="509"/>
        <end position="528"/>
    </location>
</feature>
<proteinExistence type="predicted"/>
<dbReference type="Gene3D" id="3.40.630.40">
    <property type="entry name" value="Zn-dependent exopeptidases"/>
    <property type="match status" value="1"/>
</dbReference>
<feature type="repeat" description="Cell wall-binding" evidence="3">
    <location>
        <begin position="844"/>
        <end position="863"/>
    </location>
</feature>
<dbReference type="Gene3D" id="2.10.270.10">
    <property type="entry name" value="Cholin Binding"/>
    <property type="match status" value="6"/>
</dbReference>
<keyword evidence="1" id="KW-0677">Repeat</keyword>
<protein>
    <recommendedName>
        <fullName evidence="6">MurNAc-LAA domain-containing protein</fullName>
    </recommendedName>
</protein>
<dbReference type="EMBL" id="PPTY01000004">
    <property type="protein sequence ID" value="RDB87682.1"/>
    <property type="molecule type" value="Genomic_DNA"/>
</dbReference>
<sequence length="1079" mass="115714">MHQVSSRLSKLALSVMLAFALVPTASVAAMADPQISDPASDPVIQPPSIDQGVSEEAPASTESWQGEGSEPAEADETAQPDSEAEASAAALAPDRQPVGFVYFDESSPSAGGSQLVVVALDDESIELTSAELTLTAPSGASVKATASEYAGNAALFSVDVPEAGEYRLERMEGASAADSRTLLVDLSSCEGEPYAFMVAEPQAEAFSLSDESTGGVSVYALTDDGQLEEASSFEEAAQLSAEAAPAVAGRSAASGARSPSGKFVVALDPGHGGSEPGASANGLVERELTWKIALYCKEALESYANVEVVLTRGSDEKVSLVERVNRAVDAGANVFVSLHLNSGPASGNGAEVWYPNDSSYRHELHEEGAQLSSKILEKLTALGLTDRGIKVRDSERVDGEGPFYYPDGSIQDYYTVIEASREAGIVGIIVEHAFLSNKSDSDKLKSEAFLKELGYADAEGIAETYKLSSGWEIDNGRWKLKLADGTYATSSWQQVKGKKYWFGADSYAVTGWQTIDEKRYYFDSSCALRTDGWLKDDGSWYWLSSSGVMQTGWLKLGGTWYWLDPQTGKMATGWTTASDGHRYYFDGSGAMQTGWAKVGGTWYYLSGSGAMQTGWLSKGGSWYWLDPESGAMATGWAKASDGKWYYFEGSGAMRSGGWMKQGGTWYYLSGSGAMQTGWLSKGGSWYWLDPESGRMATGWAKAADGKWYYFEGSGAMRSGGWMKQGSSWYYLSGSGAMQTGWLSKGGSWYWLDPESGRMATGWAKASDGKWYYFEGSGAMRSGGWMKQGSSWYYLSGSGAMQTGWLSKGGSWYWLDPESGRMATGWAKASDGKWYYFEGSGAMRSGGWMKQGGTWYYLNGSGAMHTGWLDLGGKRYYLSESGAMVTGKVTIEGETYRFDSSGALLPSDSIMGPSLATVDQMVALFNAQGVPYPVDKYASRGAATIKDFCQVLLDQARSEDVRAEVLFAQAMVETGWLQFGGDVDRNGKVQCNFGGLGATGNGVAGEEFPDVKTGLLAQAQHLKGYASTAPLNQSCVDTRFGLLAGKRGSAPTVDKLSGTWAADKTYGTKVMNVVDKLLGY</sequence>
<evidence type="ECO:0000256" key="1">
    <source>
        <dbReference type="ARBA" id="ARBA00022737"/>
    </source>
</evidence>
<dbReference type="GO" id="GO:0004040">
    <property type="term" value="F:amidase activity"/>
    <property type="evidence" value="ECO:0007669"/>
    <property type="project" value="InterPro"/>
</dbReference>
<feature type="repeat" description="Cell wall-binding" evidence="3">
    <location>
        <begin position="696"/>
        <end position="716"/>
    </location>
</feature>
<feature type="repeat" description="Cell wall-binding" evidence="3">
    <location>
        <begin position="571"/>
        <end position="591"/>
    </location>
</feature>
<dbReference type="Pfam" id="PF01832">
    <property type="entry name" value="Glucosaminidase"/>
    <property type="match status" value="1"/>
</dbReference>
<keyword evidence="2" id="KW-0378">Hydrolase</keyword>
<dbReference type="InterPro" id="IPR002508">
    <property type="entry name" value="MurNAc-LAA_cat"/>
</dbReference>
<name>A0A369ND00_EGGLN</name>
<dbReference type="Pfam" id="PF19127">
    <property type="entry name" value="Choline_bind_3"/>
    <property type="match status" value="6"/>
</dbReference>
<evidence type="ECO:0000256" key="3">
    <source>
        <dbReference type="PROSITE-ProRule" id="PRU00591"/>
    </source>
</evidence>
<dbReference type="GO" id="GO:0030288">
    <property type="term" value="C:outer membrane-bounded periplasmic space"/>
    <property type="evidence" value="ECO:0007669"/>
    <property type="project" value="TreeGrafter"/>
</dbReference>
<feature type="repeat" description="Cell wall-binding" evidence="3">
    <location>
        <begin position="822"/>
        <end position="842"/>
    </location>
</feature>
<dbReference type="Proteomes" id="UP000253857">
    <property type="component" value="Unassembled WGS sequence"/>
</dbReference>
<dbReference type="PANTHER" id="PTHR30404">
    <property type="entry name" value="N-ACETYLMURAMOYL-L-ALANINE AMIDASE"/>
    <property type="match status" value="1"/>
</dbReference>